<feature type="domain" description="Zinc-ribbon" evidence="2">
    <location>
        <begin position="5"/>
        <end position="26"/>
    </location>
</feature>
<keyword evidence="1" id="KW-0812">Transmembrane</keyword>
<keyword evidence="1" id="KW-0472">Membrane</keyword>
<sequence>MALIFCSHCGKQVSDKATTCPHCNAVLQAGQPQVQPQTAQQPFQQNTNATQQSVYVNVPGKQSNGIGTTGLVFAILGIFLGWIPILGWIIWFLGALFSFIGLFKSPRGCAIAGLIISFIWVIVVVFVVGSIGAFSLFS</sequence>
<dbReference type="Proteomes" id="UP000095788">
    <property type="component" value="Unassembled WGS sequence"/>
</dbReference>
<evidence type="ECO:0000313" key="3">
    <source>
        <dbReference type="EMBL" id="CUQ09708.1"/>
    </source>
</evidence>
<gene>
    <name evidence="3" type="ORF">ERS852554_02911</name>
</gene>
<reference evidence="3 4" key="1">
    <citation type="submission" date="2015-09" db="EMBL/GenBank/DDBJ databases">
        <authorList>
            <consortium name="Pathogen Informatics"/>
        </authorList>
    </citation>
    <scope>NUCLEOTIDE SEQUENCE [LARGE SCALE GENOMIC DNA]</scope>
    <source>
        <strain evidence="3 4">2789STDY5834942</strain>
    </source>
</reference>
<accession>A0A174TP93</accession>
<organism evidence="3 4">
    <name type="scientific">Bacteroides uniformis</name>
    <dbReference type="NCBI Taxonomy" id="820"/>
    <lineage>
        <taxon>Bacteria</taxon>
        <taxon>Pseudomonadati</taxon>
        <taxon>Bacteroidota</taxon>
        <taxon>Bacteroidia</taxon>
        <taxon>Bacteroidales</taxon>
        <taxon>Bacteroidaceae</taxon>
        <taxon>Bacteroides</taxon>
    </lineage>
</organism>
<feature type="transmembrane region" description="Helical" evidence="1">
    <location>
        <begin position="71"/>
        <end position="97"/>
    </location>
</feature>
<feature type="transmembrane region" description="Helical" evidence="1">
    <location>
        <begin position="109"/>
        <end position="137"/>
    </location>
</feature>
<evidence type="ECO:0000313" key="4">
    <source>
        <dbReference type="Proteomes" id="UP000095788"/>
    </source>
</evidence>
<evidence type="ECO:0000259" key="2">
    <source>
        <dbReference type="Pfam" id="PF13240"/>
    </source>
</evidence>
<dbReference type="AlphaFoldDB" id="A0A174TP93"/>
<dbReference type="EMBL" id="CZBF01000005">
    <property type="protein sequence ID" value="CUQ09708.1"/>
    <property type="molecule type" value="Genomic_DNA"/>
</dbReference>
<dbReference type="InterPro" id="IPR026870">
    <property type="entry name" value="Zinc_ribbon_dom"/>
</dbReference>
<protein>
    <submittedName>
        <fullName evidence="3">Predicted membrane protein</fullName>
    </submittedName>
</protein>
<dbReference type="RefSeq" id="WP_081030712.1">
    <property type="nucleotide sequence ID" value="NZ_CZBF01000005.1"/>
</dbReference>
<keyword evidence="1" id="KW-1133">Transmembrane helix</keyword>
<dbReference type="Pfam" id="PF13240">
    <property type="entry name" value="Zn_Ribbon_1"/>
    <property type="match status" value="1"/>
</dbReference>
<evidence type="ECO:0000256" key="1">
    <source>
        <dbReference type="SAM" id="Phobius"/>
    </source>
</evidence>
<proteinExistence type="predicted"/>
<name>A0A174TP93_BACUN</name>